<dbReference type="InterPro" id="IPR036291">
    <property type="entry name" value="NAD(P)-bd_dom_sf"/>
</dbReference>
<dbReference type="InterPro" id="IPR002347">
    <property type="entry name" value="SDR_fam"/>
</dbReference>
<keyword evidence="4" id="KW-1185">Reference proteome</keyword>
<dbReference type="PRINTS" id="PR00080">
    <property type="entry name" value="SDRFAMILY"/>
</dbReference>
<dbReference type="PANTHER" id="PTHR24321">
    <property type="entry name" value="DEHYDROGENASES, SHORT CHAIN"/>
    <property type="match status" value="1"/>
</dbReference>
<reference evidence="3 4" key="1">
    <citation type="journal article" date="2010" name="J. Bacteriol.">
        <title>Genome sequence of the oligotrophic marine Gammaproteobacterium HTCC2143, isolated from the Oregon Coast.</title>
        <authorList>
            <person name="Oh H.M."/>
            <person name="Kang I."/>
            <person name="Ferriera S."/>
            <person name="Giovannoni S.J."/>
            <person name="Cho J.C."/>
        </authorList>
    </citation>
    <scope>NUCLEOTIDE SEQUENCE [LARGE SCALE GENOMIC DNA]</scope>
    <source>
        <strain evidence="3 4">HTCC2143</strain>
    </source>
</reference>
<organism evidence="3 4">
    <name type="scientific">marine gamma proteobacterium HTCC2143</name>
    <dbReference type="NCBI Taxonomy" id="247633"/>
    <lineage>
        <taxon>Bacteria</taxon>
        <taxon>Pseudomonadati</taxon>
        <taxon>Pseudomonadota</taxon>
        <taxon>Gammaproteobacteria</taxon>
        <taxon>Cellvibrionales</taxon>
        <taxon>Spongiibacteraceae</taxon>
        <taxon>BD1-7 clade</taxon>
    </lineage>
</organism>
<proteinExistence type="inferred from homology"/>
<dbReference type="STRING" id="247633.GP2143_03843"/>
<dbReference type="PRINTS" id="PR00081">
    <property type="entry name" value="GDHRDH"/>
</dbReference>
<accession>A0YDC0</accession>
<comment type="caution">
    <text evidence="3">The sequence shown here is derived from an EMBL/GenBank/DDBJ whole genome shotgun (WGS) entry which is preliminary data.</text>
</comment>
<evidence type="ECO:0000256" key="1">
    <source>
        <dbReference type="ARBA" id="ARBA00006484"/>
    </source>
</evidence>
<dbReference type="CDD" id="cd05341">
    <property type="entry name" value="3beta-17beta-HSD_like_SDR_c"/>
    <property type="match status" value="1"/>
</dbReference>
<dbReference type="PANTHER" id="PTHR24321:SF15">
    <property type="entry name" value="OXIDOREDUCTASE UCPA"/>
    <property type="match status" value="1"/>
</dbReference>
<dbReference type="Proteomes" id="UP000004931">
    <property type="component" value="Unassembled WGS sequence"/>
</dbReference>
<protein>
    <submittedName>
        <fullName evidence="3">Short-chain dehydrogenase/reductase SDR</fullName>
    </submittedName>
</protein>
<evidence type="ECO:0000256" key="2">
    <source>
        <dbReference type="ARBA" id="ARBA00023002"/>
    </source>
</evidence>
<evidence type="ECO:0000313" key="4">
    <source>
        <dbReference type="Proteomes" id="UP000004931"/>
    </source>
</evidence>
<dbReference type="PROSITE" id="PS00061">
    <property type="entry name" value="ADH_SHORT"/>
    <property type="match status" value="1"/>
</dbReference>
<dbReference type="Pfam" id="PF13561">
    <property type="entry name" value="adh_short_C2"/>
    <property type="match status" value="1"/>
</dbReference>
<gene>
    <name evidence="3" type="ORF">GP2143_03843</name>
</gene>
<evidence type="ECO:0000313" key="3">
    <source>
        <dbReference type="EMBL" id="EAW31223.1"/>
    </source>
</evidence>
<dbReference type="EMBL" id="AAVT01000004">
    <property type="protein sequence ID" value="EAW31223.1"/>
    <property type="molecule type" value="Genomic_DNA"/>
</dbReference>
<dbReference type="FunFam" id="3.40.50.720:FF:000084">
    <property type="entry name" value="Short-chain dehydrogenase reductase"/>
    <property type="match status" value="1"/>
</dbReference>
<dbReference type="AlphaFoldDB" id="A0YDC0"/>
<comment type="similarity">
    <text evidence="1">Belongs to the short-chain dehydrogenases/reductases (SDR) family.</text>
</comment>
<name>A0YDC0_9GAMM</name>
<dbReference type="InterPro" id="IPR020904">
    <property type="entry name" value="Sc_DH/Rdtase_CS"/>
</dbReference>
<dbReference type="GO" id="GO:0016491">
    <property type="term" value="F:oxidoreductase activity"/>
    <property type="evidence" value="ECO:0007669"/>
    <property type="project" value="UniProtKB-KW"/>
</dbReference>
<dbReference type="eggNOG" id="COG1028">
    <property type="taxonomic scope" value="Bacteria"/>
</dbReference>
<dbReference type="SUPFAM" id="SSF51735">
    <property type="entry name" value="NAD(P)-binding Rossmann-fold domains"/>
    <property type="match status" value="1"/>
</dbReference>
<sequence>MISVKDKVVIVTGAASGLGEADARMLAAESAIVIMTDINADTGQRIAEEIGATFFQQDVSSESGWSDLINLVRSQFGRLDALVNNAGIAVIANIETTTADQWRRTMATHLDGTFWGCQSAIPLMKESGGGSIINMSSTAALVGIPAYLAYSAAKGGILSMTKSIAVHCKQQKLGIRCNSIHPGSISTPMVHEAVKTLAGIDMTAMPDVEQGRKDMGIGEPDDIAHMVTYLISDASKHINGAQIVIDNADTVV</sequence>
<dbReference type="OrthoDB" id="9787298at2"/>
<dbReference type="Gene3D" id="3.40.50.720">
    <property type="entry name" value="NAD(P)-binding Rossmann-like Domain"/>
    <property type="match status" value="1"/>
</dbReference>
<keyword evidence="2" id="KW-0560">Oxidoreductase</keyword>